<accession>A0A1C4FNZ2</accession>
<gene>
    <name evidence="1" type="ORF">BJR07_29780</name>
</gene>
<protein>
    <recommendedName>
        <fullName evidence="3">Major capsid protein</fullName>
    </recommendedName>
</protein>
<proteinExistence type="predicted"/>
<dbReference type="Pfam" id="PF25209">
    <property type="entry name" value="Phage_capsid_4"/>
    <property type="match status" value="1"/>
</dbReference>
<evidence type="ECO:0000313" key="1">
    <source>
        <dbReference type="EMBL" id="OKA30462.1"/>
    </source>
</evidence>
<sequence length="363" mass="40571">MKFKHKIKNSRGEVIALANGSELTSAIREASAKNGRIAGQAGDLINKNSSATFRSYLDEQGVTLKDAIRALGINDIGTQEVRALYQNDNTKPLFNAVLEDGFREGYLAAGRASELVGQVIPMDQMSYQYYTLDNKDDDNLDLSFIGQGAPIPVVTIKLDTDHTIYVYKRGNGIEITDEAKSMKMDMLALHLRKRGMQLGRTDEKLAIHRLLNGYFKDGTDVAPTLGVKTANDWKVSDIWYATQHAYQKYGFTYNRSVMNLKTAEQWATQKEANGNLIFLNELKNGDMPGVLKTTPFISEDVPDGRIMLVDTKFALAEYQYKPFSVESERSVKTQVDGSYGTVTSDFIPYDPNARMILTLDQAR</sequence>
<organism evidence="1 2">
    <name type="scientific">Bacillus cereus</name>
    <dbReference type="NCBI Taxonomy" id="1396"/>
    <lineage>
        <taxon>Bacteria</taxon>
        <taxon>Bacillati</taxon>
        <taxon>Bacillota</taxon>
        <taxon>Bacilli</taxon>
        <taxon>Bacillales</taxon>
        <taxon>Bacillaceae</taxon>
        <taxon>Bacillus</taxon>
        <taxon>Bacillus cereus group</taxon>
    </lineage>
</organism>
<name>A0A1C4FNZ2_BACCE</name>
<comment type="caution">
    <text evidence="1">The sequence shown here is derived from an EMBL/GenBank/DDBJ whole genome shotgun (WGS) entry which is preliminary data.</text>
</comment>
<reference evidence="1 2" key="1">
    <citation type="submission" date="2016-11" db="EMBL/GenBank/DDBJ databases">
        <title>Identification of Bacillus cereus isolated from egg-white.</title>
        <authorList>
            <person name="Soni A."/>
            <person name="Oey I."/>
            <person name="Silcock P."/>
            <person name="Bremer P."/>
        </authorList>
    </citation>
    <scope>NUCLEOTIDE SEQUENCE [LARGE SCALE GENOMIC DNA]</scope>
    <source>
        <strain evidence="1 2">NZAS03</strain>
    </source>
</reference>
<dbReference type="Proteomes" id="UP000186535">
    <property type="component" value="Unassembled WGS sequence"/>
</dbReference>
<dbReference type="SUPFAM" id="SSF56563">
    <property type="entry name" value="Major capsid protein gp5"/>
    <property type="match status" value="1"/>
</dbReference>
<dbReference type="AlphaFoldDB" id="A0A1C4FNZ2"/>
<evidence type="ECO:0000313" key="2">
    <source>
        <dbReference type="Proteomes" id="UP000186535"/>
    </source>
</evidence>
<dbReference type="RefSeq" id="WP_073519150.1">
    <property type="nucleotide sequence ID" value="NZ_MPOM01000070.1"/>
</dbReference>
<dbReference type="EMBL" id="MPON01000037">
    <property type="protein sequence ID" value="OKA30462.1"/>
    <property type="molecule type" value="Genomic_DNA"/>
</dbReference>
<evidence type="ECO:0008006" key="3">
    <source>
        <dbReference type="Google" id="ProtNLM"/>
    </source>
</evidence>